<evidence type="ECO:0000256" key="1">
    <source>
        <dbReference type="ARBA" id="ARBA00004937"/>
    </source>
</evidence>
<dbReference type="NCBIfam" id="NF009492">
    <property type="entry name" value="PRK12853.1-3"/>
    <property type="match status" value="1"/>
</dbReference>
<dbReference type="OrthoDB" id="9802739at2"/>
<dbReference type="UniPathway" id="UPA00115">
    <property type="reaction ID" value="UER00408"/>
</dbReference>
<evidence type="ECO:0000256" key="3">
    <source>
        <dbReference type="ARBA" id="ARBA00022857"/>
    </source>
</evidence>
<dbReference type="InterPro" id="IPR022675">
    <property type="entry name" value="G6P_DH_C"/>
</dbReference>
<dbReference type="InterPro" id="IPR001282">
    <property type="entry name" value="G6P_DH"/>
</dbReference>
<feature type="binding site" evidence="6">
    <location>
        <position position="137"/>
    </location>
    <ligand>
        <name>NADP(+)</name>
        <dbReference type="ChEBI" id="CHEBI:58349"/>
    </ligand>
</feature>
<evidence type="ECO:0000259" key="8">
    <source>
        <dbReference type="Pfam" id="PF02781"/>
    </source>
</evidence>
<feature type="binding site" evidence="6">
    <location>
        <position position="167"/>
    </location>
    <ligand>
        <name>substrate</name>
    </ligand>
</feature>
<dbReference type="Gene3D" id="3.40.50.720">
    <property type="entry name" value="NAD(P)-binding Rossmann-like Domain"/>
    <property type="match status" value="1"/>
</dbReference>
<accession>D5UFP2</accession>
<comment type="catalytic activity">
    <reaction evidence="6">
        <text>D-glucose 6-phosphate + NADP(+) = 6-phospho-D-glucono-1,5-lactone + NADPH + H(+)</text>
        <dbReference type="Rhea" id="RHEA:15841"/>
        <dbReference type="ChEBI" id="CHEBI:15378"/>
        <dbReference type="ChEBI" id="CHEBI:57783"/>
        <dbReference type="ChEBI" id="CHEBI:57955"/>
        <dbReference type="ChEBI" id="CHEBI:58349"/>
        <dbReference type="ChEBI" id="CHEBI:61548"/>
        <dbReference type="EC" id="1.1.1.49"/>
    </reaction>
</comment>
<keyword evidence="3 6" id="KW-0521">NADP</keyword>
<dbReference type="PANTHER" id="PTHR23429:SF0">
    <property type="entry name" value="GLUCOSE-6-PHOSPHATE 1-DEHYDROGENASE"/>
    <property type="match status" value="1"/>
</dbReference>
<name>D5UFP2_CELFN</name>
<dbReference type="Pfam" id="PF02781">
    <property type="entry name" value="G6PD_C"/>
    <property type="match status" value="1"/>
</dbReference>
<organism evidence="9 10">
    <name type="scientific">Cellulomonas flavigena (strain ATCC 482 / DSM 20109 / BCRC 11376 / JCM 18109 / NBRC 3775 / NCIMB 8073 / NRS 134)</name>
    <dbReference type="NCBI Taxonomy" id="446466"/>
    <lineage>
        <taxon>Bacteria</taxon>
        <taxon>Bacillati</taxon>
        <taxon>Actinomycetota</taxon>
        <taxon>Actinomycetes</taxon>
        <taxon>Micrococcales</taxon>
        <taxon>Cellulomonadaceae</taxon>
        <taxon>Cellulomonas</taxon>
    </lineage>
</organism>
<dbReference type="EC" id="1.1.1.49" evidence="6"/>
<proteinExistence type="inferred from homology"/>
<dbReference type="eggNOG" id="COG0364">
    <property type="taxonomic scope" value="Bacteria"/>
</dbReference>
<reference evidence="9 10" key="1">
    <citation type="journal article" date="2010" name="Stand. Genomic Sci.">
        <title>Complete genome sequence of Cellulomonas flavigena type strain (134).</title>
        <authorList>
            <person name="Abt B."/>
            <person name="Foster B."/>
            <person name="Lapidus A."/>
            <person name="Clum A."/>
            <person name="Sun H."/>
            <person name="Pukall R."/>
            <person name="Lucas S."/>
            <person name="Glavina Del Rio T."/>
            <person name="Nolan M."/>
            <person name="Tice H."/>
            <person name="Cheng J.F."/>
            <person name="Pitluck S."/>
            <person name="Liolios K."/>
            <person name="Ivanova N."/>
            <person name="Mavromatis K."/>
            <person name="Ovchinnikova G."/>
            <person name="Pati A."/>
            <person name="Goodwin L."/>
            <person name="Chen A."/>
            <person name="Palaniappan K."/>
            <person name="Land M."/>
            <person name="Hauser L."/>
            <person name="Chang Y.J."/>
            <person name="Jeffries C.D."/>
            <person name="Rohde M."/>
            <person name="Goker M."/>
            <person name="Woyke T."/>
            <person name="Bristow J."/>
            <person name="Eisen J.A."/>
            <person name="Markowitz V."/>
            <person name="Hugenholtz P."/>
            <person name="Kyrpides N.C."/>
            <person name="Klenk H.P."/>
        </authorList>
    </citation>
    <scope>NUCLEOTIDE SEQUENCE [LARGE SCALE GENOMIC DNA]</scope>
    <source>
        <strain evidence="10">ATCC 482 / DSM 20109 / BCRC 11376 / JCM 18109 / NBRC 3775 / NCIMB 8073 / NRS 134</strain>
    </source>
</reference>
<protein>
    <recommendedName>
        <fullName evidence="6">Glucose-6-phosphate 1-dehydrogenase</fullName>
        <shortName evidence="6">G6PD</shortName>
        <ecNumber evidence="6">1.1.1.49</ecNumber>
    </recommendedName>
</protein>
<dbReference type="GO" id="GO:0005829">
    <property type="term" value="C:cytosol"/>
    <property type="evidence" value="ECO:0007669"/>
    <property type="project" value="TreeGrafter"/>
</dbReference>
<comment type="caution">
    <text evidence="6">Lacks conserved residue(s) required for the propagation of feature annotation.</text>
</comment>
<dbReference type="SUPFAM" id="SSF51735">
    <property type="entry name" value="NAD(P)-binding Rossmann-fold domains"/>
    <property type="match status" value="1"/>
</dbReference>
<comment type="pathway">
    <text evidence="1 6">Carbohydrate degradation; pentose phosphate pathway; D-ribulose 5-phosphate from D-glucose 6-phosphate (oxidative stage): step 1/3.</text>
</comment>
<keyword evidence="10" id="KW-1185">Reference proteome</keyword>
<dbReference type="Gene3D" id="3.30.360.10">
    <property type="entry name" value="Dihydrodipicolinate Reductase, domain 2"/>
    <property type="match status" value="1"/>
</dbReference>
<comment type="function">
    <text evidence="6">Catalyzes the oxidation of glucose 6-phosphate to 6-phosphogluconolactone.</text>
</comment>
<gene>
    <name evidence="6" type="primary">zwf</name>
    <name evidence="9" type="ordered locus">Cfla_0081</name>
</gene>
<feature type="binding site" evidence="6">
    <location>
        <position position="224"/>
    </location>
    <ligand>
        <name>substrate</name>
    </ligand>
</feature>
<feature type="binding site" evidence="6">
    <location>
        <position position="205"/>
    </location>
    <ligand>
        <name>substrate</name>
    </ligand>
</feature>
<dbReference type="GO" id="GO:0004345">
    <property type="term" value="F:glucose-6-phosphate dehydrogenase activity"/>
    <property type="evidence" value="ECO:0007669"/>
    <property type="project" value="UniProtKB-UniRule"/>
</dbReference>
<dbReference type="AlphaFoldDB" id="D5UFP2"/>
<dbReference type="InterPro" id="IPR022674">
    <property type="entry name" value="G6P_DH_NAD-bd"/>
</dbReference>
<dbReference type="SUPFAM" id="SSF55347">
    <property type="entry name" value="Glyceraldehyde-3-phosphate dehydrogenase-like, C-terminal domain"/>
    <property type="match status" value="1"/>
</dbReference>
<feature type="domain" description="Glucose-6-phosphate dehydrogenase C-terminal" evidence="8">
    <location>
        <begin position="180"/>
        <end position="454"/>
    </location>
</feature>
<evidence type="ECO:0000313" key="10">
    <source>
        <dbReference type="Proteomes" id="UP000000849"/>
    </source>
</evidence>
<dbReference type="RefSeq" id="WP_013115335.1">
    <property type="nucleotide sequence ID" value="NC_014151.1"/>
</dbReference>
<dbReference type="HOGENOM" id="CLU_013524_5_1_11"/>
<dbReference type="EMBL" id="CP001964">
    <property type="protein sequence ID" value="ADG73001.1"/>
    <property type="molecule type" value="Genomic_DNA"/>
</dbReference>
<feature type="binding site" evidence="6">
    <location>
        <position position="329"/>
    </location>
    <ligand>
        <name>substrate</name>
    </ligand>
</feature>
<dbReference type="InterPro" id="IPR036291">
    <property type="entry name" value="NAD(P)-bd_dom_sf"/>
</dbReference>
<dbReference type="GO" id="GO:0050661">
    <property type="term" value="F:NADP binding"/>
    <property type="evidence" value="ECO:0007669"/>
    <property type="project" value="UniProtKB-UniRule"/>
</dbReference>
<dbReference type="PRINTS" id="PR00079">
    <property type="entry name" value="G6PDHDRGNASE"/>
</dbReference>
<dbReference type="STRING" id="446466.Cfla_0081"/>
<keyword evidence="4 6" id="KW-0560">Oxidoreductase</keyword>
<feature type="domain" description="Glucose-6-phosphate dehydrogenase NAD-binding" evidence="7">
    <location>
        <begin position="6"/>
        <end position="176"/>
    </location>
</feature>
<dbReference type="HAMAP" id="MF_00966">
    <property type="entry name" value="G6PD"/>
    <property type="match status" value="1"/>
</dbReference>
<evidence type="ECO:0000256" key="2">
    <source>
        <dbReference type="ARBA" id="ARBA00022526"/>
    </source>
</evidence>
<keyword evidence="5 6" id="KW-0119">Carbohydrate metabolism</keyword>
<dbReference type="GO" id="GO:0009051">
    <property type="term" value="P:pentose-phosphate shunt, oxidative branch"/>
    <property type="evidence" value="ECO:0007669"/>
    <property type="project" value="TreeGrafter"/>
</dbReference>
<evidence type="ECO:0000256" key="5">
    <source>
        <dbReference type="ARBA" id="ARBA00023277"/>
    </source>
</evidence>
<comment type="similarity">
    <text evidence="6">Belongs to the glucose-6-phosphate dehydrogenase family.</text>
</comment>
<evidence type="ECO:0000256" key="4">
    <source>
        <dbReference type="ARBA" id="ARBA00023002"/>
    </source>
</evidence>
<dbReference type="Pfam" id="PF00479">
    <property type="entry name" value="G6PD_N"/>
    <property type="match status" value="1"/>
</dbReference>
<feature type="active site" description="Proton acceptor" evidence="6">
    <location>
        <position position="229"/>
    </location>
</feature>
<feature type="binding site" evidence="6">
    <location>
        <position position="171"/>
    </location>
    <ligand>
        <name>substrate</name>
    </ligand>
</feature>
<dbReference type="GO" id="GO:0006006">
    <property type="term" value="P:glucose metabolic process"/>
    <property type="evidence" value="ECO:0007669"/>
    <property type="project" value="UniProtKB-KW"/>
</dbReference>
<sequence>MSAGLVVLGATGDLSARYVLPGLARIEALVDGGLRVVGVANDDLDDDGFRRLVHEKVARHAGGEPAAEVTALVDRVTWVRGDVTEPATLQRALGACEVGDADPLVLYLALPHVLFLPVVRALRDVDLPDGLRVVVEKPFGEDLAGAAELNAALGDLLPEEQIFRVDHFLAKQTVLNLLGLRFANRILEPLWSSTHVASVDIVFDETVDAQGRASYYDRSGALRDMVQNHLLQLLTYVAMEPPTTVAPADLAARKADVLRAVRPLDREGVARWTRRGRYTAGEVAGRHVDAYADAPGVDPARATETYAEVTLHVDTWRWSGVPFRLRTGKALAADRREIVVRFRDVPLRVFDGPAPVRNELRLQLDPDRMSLDLNVNGIDDPFRLETVTLDTELARQDPTPYGQLLLAVIDGDTRLSARAAEAEEGWRIVEPVLAAWADGAVPLEEYAAGSDGPRRR</sequence>
<evidence type="ECO:0000313" key="9">
    <source>
        <dbReference type="EMBL" id="ADG73001.1"/>
    </source>
</evidence>
<dbReference type="PIRSF" id="PIRSF000110">
    <property type="entry name" value="G6PD"/>
    <property type="match status" value="1"/>
</dbReference>
<evidence type="ECO:0000259" key="7">
    <source>
        <dbReference type="Pfam" id="PF00479"/>
    </source>
</evidence>
<feature type="binding site" evidence="6">
    <location>
        <begin position="82"/>
        <end position="83"/>
    </location>
    <ligand>
        <name>NADP(+)</name>
        <dbReference type="ChEBI" id="CHEBI:58349"/>
    </ligand>
</feature>
<dbReference type="PANTHER" id="PTHR23429">
    <property type="entry name" value="GLUCOSE-6-PHOSPHATE 1-DEHYDROGENASE G6PD"/>
    <property type="match status" value="1"/>
</dbReference>
<evidence type="ECO:0000256" key="6">
    <source>
        <dbReference type="HAMAP-Rule" id="MF_00966"/>
    </source>
</evidence>
<dbReference type="KEGG" id="cfl:Cfla_0081"/>
<keyword evidence="2 6" id="KW-0313">Glucose metabolism</keyword>
<dbReference type="Proteomes" id="UP000000849">
    <property type="component" value="Chromosome"/>
</dbReference>